<protein>
    <submittedName>
        <fullName evidence="1">Uncharacterized protein</fullName>
    </submittedName>
</protein>
<accession>X1P7B5</accession>
<feature type="non-terminal residue" evidence="1">
    <location>
        <position position="94"/>
    </location>
</feature>
<evidence type="ECO:0000313" key="1">
    <source>
        <dbReference type="EMBL" id="GAI34905.1"/>
    </source>
</evidence>
<proteinExistence type="predicted"/>
<organism evidence="1">
    <name type="scientific">marine sediment metagenome</name>
    <dbReference type="NCBI Taxonomy" id="412755"/>
    <lineage>
        <taxon>unclassified sequences</taxon>
        <taxon>metagenomes</taxon>
        <taxon>ecological metagenomes</taxon>
    </lineage>
</organism>
<name>X1P7B5_9ZZZZ</name>
<reference evidence="1" key="1">
    <citation type="journal article" date="2014" name="Front. Microbiol.">
        <title>High frequency of phylogenetically diverse reductive dehalogenase-homologous genes in deep subseafloor sedimentary metagenomes.</title>
        <authorList>
            <person name="Kawai M."/>
            <person name="Futagami T."/>
            <person name="Toyoda A."/>
            <person name="Takaki Y."/>
            <person name="Nishi S."/>
            <person name="Hori S."/>
            <person name="Arai W."/>
            <person name="Tsubouchi T."/>
            <person name="Morono Y."/>
            <person name="Uchiyama I."/>
            <person name="Ito T."/>
            <person name="Fujiyama A."/>
            <person name="Inagaki F."/>
            <person name="Takami H."/>
        </authorList>
    </citation>
    <scope>NUCLEOTIDE SEQUENCE</scope>
    <source>
        <strain evidence="1">Expedition CK06-06</strain>
    </source>
</reference>
<comment type="caution">
    <text evidence="1">The sequence shown here is derived from an EMBL/GenBank/DDBJ whole genome shotgun (WGS) entry which is preliminary data.</text>
</comment>
<dbReference type="EMBL" id="BARV01027225">
    <property type="protein sequence ID" value="GAI34905.1"/>
    <property type="molecule type" value="Genomic_DNA"/>
</dbReference>
<gene>
    <name evidence="1" type="ORF">S06H3_43846</name>
</gene>
<dbReference type="AlphaFoldDB" id="X1P7B5"/>
<sequence>MFRFGLYLTIYGDTQEELRETETILRSILEGRLVYIKPALFQQREGFISTSPYGLDLLQVHTPMNTEPLSSSFPFISFDLSSNEGILYGINQHN</sequence>